<comment type="caution">
    <text evidence="1">The sequence shown here is derived from an EMBL/GenBank/DDBJ whole genome shotgun (WGS) entry which is preliminary data.</text>
</comment>
<accession>A0ABT2N7N3</accession>
<keyword evidence="2" id="KW-1185">Reference proteome</keyword>
<dbReference type="EMBL" id="JAMXFA010000016">
    <property type="protein sequence ID" value="MCT7978701.1"/>
    <property type="molecule type" value="Genomic_DNA"/>
</dbReference>
<evidence type="ECO:0000313" key="2">
    <source>
        <dbReference type="Proteomes" id="UP001525961"/>
    </source>
</evidence>
<name>A0ABT2N7N3_9CYAN</name>
<dbReference type="Proteomes" id="UP001525961">
    <property type="component" value="Unassembled WGS sequence"/>
</dbReference>
<evidence type="ECO:0000313" key="1">
    <source>
        <dbReference type="EMBL" id="MCT7978701.1"/>
    </source>
</evidence>
<organism evidence="1 2">
    <name type="scientific">Laspinema olomoucense D3b</name>
    <dbReference type="NCBI Taxonomy" id="2953688"/>
    <lineage>
        <taxon>Bacteria</taxon>
        <taxon>Bacillati</taxon>
        <taxon>Cyanobacteriota</taxon>
        <taxon>Cyanophyceae</taxon>
        <taxon>Oscillatoriophycideae</taxon>
        <taxon>Oscillatoriales</taxon>
        <taxon>Laspinemataceae</taxon>
        <taxon>Laspinema</taxon>
        <taxon>Laspinema olomoucense</taxon>
    </lineage>
</organism>
<gene>
    <name evidence="1" type="ORF">NG792_13385</name>
</gene>
<reference evidence="1 2" key="1">
    <citation type="journal article" date="2022" name="Front. Microbiol.">
        <title>High genomic differentiation and limited gene flow indicate recent cryptic speciation within the genus Laspinema (cyanobacteria).</title>
        <authorList>
            <person name="Stanojkovic A."/>
            <person name="Skoupy S."/>
            <person name="Skaloud P."/>
            <person name="Dvorak P."/>
        </authorList>
    </citation>
    <scope>NUCLEOTIDE SEQUENCE [LARGE SCALE GENOMIC DNA]</scope>
    <source>
        <strain evidence="1 2">D3b</strain>
    </source>
</reference>
<dbReference type="RefSeq" id="WP_261235726.1">
    <property type="nucleotide sequence ID" value="NZ_JAMXFA010000016.1"/>
</dbReference>
<proteinExistence type="predicted"/>
<protein>
    <submittedName>
        <fullName evidence="1">Uncharacterized protein</fullName>
    </submittedName>
</protein>
<sequence>MESIKLVRIACHFRLRQRGDRSQRSPTAAAEDCATLGNPALIIPNINSIKLNSTLKI</sequence>